<keyword evidence="6" id="KW-0808">Transferase</keyword>
<dbReference type="InterPro" id="IPR029787">
    <property type="entry name" value="Nucleotide_cyclase"/>
</dbReference>
<feature type="coiled-coil region" evidence="3">
    <location>
        <begin position="62"/>
        <end position="132"/>
    </location>
</feature>
<dbReference type="PROSITE" id="PS50887">
    <property type="entry name" value="GGDEF"/>
    <property type="match status" value="1"/>
</dbReference>
<accession>A0ABQ0MRR8</accession>
<keyword evidence="3" id="KW-0175">Coiled coil</keyword>
<dbReference type="CDD" id="cd01949">
    <property type="entry name" value="GGDEF"/>
    <property type="match status" value="1"/>
</dbReference>
<evidence type="ECO:0000256" key="3">
    <source>
        <dbReference type="SAM" id="Coils"/>
    </source>
</evidence>
<comment type="catalytic activity">
    <reaction evidence="2">
        <text>2 GTP = 3',3'-c-di-GMP + 2 diphosphate</text>
        <dbReference type="Rhea" id="RHEA:24898"/>
        <dbReference type="ChEBI" id="CHEBI:33019"/>
        <dbReference type="ChEBI" id="CHEBI:37565"/>
        <dbReference type="ChEBI" id="CHEBI:58805"/>
        <dbReference type="EC" id="2.7.7.65"/>
    </reaction>
</comment>
<dbReference type="SUPFAM" id="SSF55073">
    <property type="entry name" value="Nucleotide cyclase"/>
    <property type="match status" value="1"/>
</dbReference>
<keyword evidence="4" id="KW-1133">Transmembrane helix</keyword>
<name>A0ABQ0MRR8_9GAMM</name>
<dbReference type="Pfam" id="PF00990">
    <property type="entry name" value="GGDEF"/>
    <property type="match status" value="1"/>
</dbReference>
<sequence>MKPVVIAKITGYAALLILYTPVAMAVTAESSEPLYFTMGFFFGSVITAIITCYLSRHFHKKYQQMLLQLKLAKNNNKIAEQTMKILTEEQQDSQDLLEERVQERTLELNIALQELESANQELERKNVLDELTGLHNRRFYDQKILAEYRRSRRNLTPLSLVLIDIDHFKLVNDNYGHLAGDQCLIWLSKHIKQSLKRSADKAFRYGGEEFCLILPNTDVEGALLLAEQLRLLLNEQVFIFQEIEIALTISCGICTYQQEVDIGPEQIFSGADKALYQAKNNGRNQTQQYILTE</sequence>
<evidence type="ECO:0000313" key="6">
    <source>
        <dbReference type="EMBL" id="GAW95034.1"/>
    </source>
</evidence>
<dbReference type="EC" id="2.7.7.65" evidence="1"/>
<dbReference type="NCBIfam" id="TIGR00254">
    <property type="entry name" value="GGDEF"/>
    <property type="match status" value="1"/>
</dbReference>
<evidence type="ECO:0000313" key="7">
    <source>
        <dbReference type="Proteomes" id="UP000197068"/>
    </source>
</evidence>
<feature type="domain" description="GGDEF" evidence="5">
    <location>
        <begin position="156"/>
        <end position="291"/>
    </location>
</feature>
<organism evidence="6 7">
    <name type="scientific">Colwellia marinimaniae</name>
    <dbReference type="NCBI Taxonomy" id="1513592"/>
    <lineage>
        <taxon>Bacteria</taxon>
        <taxon>Pseudomonadati</taxon>
        <taxon>Pseudomonadota</taxon>
        <taxon>Gammaproteobacteria</taxon>
        <taxon>Alteromonadales</taxon>
        <taxon>Colwelliaceae</taxon>
        <taxon>Colwellia</taxon>
    </lineage>
</organism>
<gene>
    <name evidence="6" type="ORF">MTCD1_00633</name>
</gene>
<dbReference type="EMBL" id="BDQM01000003">
    <property type="protein sequence ID" value="GAW95034.1"/>
    <property type="molecule type" value="Genomic_DNA"/>
</dbReference>
<dbReference type="InterPro" id="IPR043128">
    <property type="entry name" value="Rev_trsase/Diguanyl_cyclase"/>
</dbReference>
<evidence type="ECO:0000256" key="4">
    <source>
        <dbReference type="SAM" id="Phobius"/>
    </source>
</evidence>
<evidence type="ECO:0000256" key="1">
    <source>
        <dbReference type="ARBA" id="ARBA00012528"/>
    </source>
</evidence>
<dbReference type="SMART" id="SM00267">
    <property type="entry name" value="GGDEF"/>
    <property type="match status" value="1"/>
</dbReference>
<dbReference type="InterPro" id="IPR000160">
    <property type="entry name" value="GGDEF_dom"/>
</dbReference>
<dbReference type="PANTHER" id="PTHR45138:SF9">
    <property type="entry name" value="DIGUANYLATE CYCLASE DGCM-RELATED"/>
    <property type="match status" value="1"/>
</dbReference>
<protein>
    <recommendedName>
        <fullName evidence="1">diguanylate cyclase</fullName>
        <ecNumber evidence="1">2.7.7.65</ecNumber>
    </recommendedName>
</protein>
<feature type="transmembrane region" description="Helical" evidence="4">
    <location>
        <begin position="35"/>
        <end position="55"/>
    </location>
</feature>
<dbReference type="Proteomes" id="UP000197068">
    <property type="component" value="Unassembled WGS sequence"/>
</dbReference>
<dbReference type="GO" id="GO:0052621">
    <property type="term" value="F:diguanylate cyclase activity"/>
    <property type="evidence" value="ECO:0007669"/>
    <property type="project" value="UniProtKB-EC"/>
</dbReference>
<proteinExistence type="predicted"/>
<dbReference type="RefSeq" id="WP_231732934.1">
    <property type="nucleotide sequence ID" value="NZ_BDQM01000003.1"/>
</dbReference>
<dbReference type="Gene3D" id="3.30.70.270">
    <property type="match status" value="1"/>
</dbReference>
<keyword evidence="7" id="KW-1185">Reference proteome</keyword>
<keyword evidence="6" id="KW-0418">Kinase</keyword>
<keyword evidence="4" id="KW-0472">Membrane</keyword>
<dbReference type="GO" id="GO:0016301">
    <property type="term" value="F:kinase activity"/>
    <property type="evidence" value="ECO:0007669"/>
    <property type="project" value="UniProtKB-KW"/>
</dbReference>
<keyword evidence="4" id="KW-0812">Transmembrane</keyword>
<evidence type="ECO:0000256" key="2">
    <source>
        <dbReference type="ARBA" id="ARBA00034247"/>
    </source>
</evidence>
<dbReference type="PANTHER" id="PTHR45138">
    <property type="entry name" value="REGULATORY COMPONENTS OF SENSORY TRANSDUCTION SYSTEM"/>
    <property type="match status" value="1"/>
</dbReference>
<reference evidence="6 7" key="1">
    <citation type="submission" date="2017-06" db="EMBL/GenBank/DDBJ databases">
        <title>Whole Genome Sequences of Colwellia marinimaniae MTCD1.</title>
        <authorList>
            <person name="Kusumoto H."/>
            <person name="Inoue M."/>
            <person name="Tanikawa K."/>
            <person name="Maeji H."/>
            <person name="Cameron J.H."/>
            <person name="Bartlett D.H."/>
        </authorList>
    </citation>
    <scope>NUCLEOTIDE SEQUENCE [LARGE SCALE GENOMIC DNA]</scope>
    <source>
        <strain evidence="6 7">MTCD1</strain>
    </source>
</reference>
<evidence type="ECO:0000259" key="5">
    <source>
        <dbReference type="PROSITE" id="PS50887"/>
    </source>
</evidence>
<comment type="caution">
    <text evidence="6">The sequence shown here is derived from an EMBL/GenBank/DDBJ whole genome shotgun (WGS) entry which is preliminary data.</text>
</comment>
<keyword evidence="6" id="KW-0548">Nucleotidyltransferase</keyword>
<dbReference type="InterPro" id="IPR050469">
    <property type="entry name" value="Diguanylate_Cyclase"/>
</dbReference>